<protein>
    <submittedName>
        <fullName evidence="1">Uncharacterized protein</fullName>
    </submittedName>
</protein>
<accession>A0A2V4KIA6</accession>
<gene>
    <name evidence="1" type="ORF">DMO17_18900</name>
</gene>
<dbReference type="OrthoDB" id="6161550at2"/>
<proteinExistence type="predicted"/>
<dbReference type="RefSeq" id="WP_110684029.1">
    <property type="nucleotide sequence ID" value="NZ_QJRX01000012.1"/>
</dbReference>
<reference evidence="1 2" key="1">
    <citation type="submission" date="2018-06" db="EMBL/GenBank/DDBJ databases">
        <title>Pseudomonas diversity within urban Lake Michigan freshwaters.</title>
        <authorList>
            <person name="Batrich M."/>
            <person name="Hatzopoulos T."/>
            <person name="Putonti C."/>
        </authorList>
    </citation>
    <scope>NUCLEOTIDE SEQUENCE [LARGE SCALE GENOMIC DNA]</scope>
    <source>
        <strain evidence="1 2">MB-090714</strain>
    </source>
</reference>
<dbReference type="EMBL" id="QJRX01000012">
    <property type="protein sequence ID" value="PYC19978.1"/>
    <property type="molecule type" value="Genomic_DNA"/>
</dbReference>
<comment type="caution">
    <text evidence="1">The sequence shown here is derived from an EMBL/GenBank/DDBJ whole genome shotgun (WGS) entry which is preliminary data.</text>
</comment>
<name>A0A2V4KIA6_AQUAC</name>
<evidence type="ECO:0000313" key="1">
    <source>
        <dbReference type="EMBL" id="PYC19978.1"/>
    </source>
</evidence>
<organism evidence="1 2">
    <name type="scientific">Aquipseudomonas alcaligenes</name>
    <name type="common">Pseudomonas alcaligenes</name>
    <dbReference type="NCBI Taxonomy" id="43263"/>
    <lineage>
        <taxon>Bacteria</taxon>
        <taxon>Pseudomonadati</taxon>
        <taxon>Pseudomonadota</taxon>
        <taxon>Gammaproteobacteria</taxon>
        <taxon>Pseudomonadales</taxon>
        <taxon>Pseudomonadaceae</taxon>
        <taxon>Aquipseudomonas</taxon>
    </lineage>
</organism>
<evidence type="ECO:0000313" key="2">
    <source>
        <dbReference type="Proteomes" id="UP000248146"/>
    </source>
</evidence>
<dbReference type="AlphaFoldDB" id="A0A2V4KIA6"/>
<dbReference type="Proteomes" id="UP000248146">
    <property type="component" value="Unassembled WGS sequence"/>
</dbReference>
<sequence length="117" mass="13169">MQESYDFAFESFRLVQLCDQFLKGAAVDGEIVFHSVGTESRLDAASFFFSDADLEALKTSGFKNSVLSLLDDLIIYRARCQEQNCRDGILRLEQPKPSVVWLESGGGDVIIRARRGW</sequence>